<dbReference type="AlphaFoldDB" id="A0A1Y2IRI4"/>
<evidence type="ECO:0000313" key="2">
    <source>
        <dbReference type="Proteomes" id="UP000193067"/>
    </source>
</evidence>
<name>A0A1Y2IRI4_TRAC3</name>
<dbReference type="Proteomes" id="UP000193067">
    <property type="component" value="Unassembled WGS sequence"/>
</dbReference>
<reference evidence="1 2" key="1">
    <citation type="journal article" date="2015" name="Biotechnol. Biofuels">
        <title>Enhanced degradation of softwood versus hardwood by the white-rot fungus Pycnoporus coccineus.</title>
        <authorList>
            <person name="Couturier M."/>
            <person name="Navarro D."/>
            <person name="Chevret D."/>
            <person name="Henrissat B."/>
            <person name="Piumi F."/>
            <person name="Ruiz-Duenas F.J."/>
            <person name="Martinez A.T."/>
            <person name="Grigoriev I.V."/>
            <person name="Riley R."/>
            <person name="Lipzen A."/>
            <person name="Berrin J.G."/>
            <person name="Master E.R."/>
            <person name="Rosso M.N."/>
        </authorList>
    </citation>
    <scope>NUCLEOTIDE SEQUENCE [LARGE SCALE GENOMIC DNA]</scope>
    <source>
        <strain evidence="1 2">BRFM310</strain>
    </source>
</reference>
<accession>A0A1Y2IRI4</accession>
<gene>
    <name evidence="1" type="ORF">PYCCODRAFT_320318</name>
</gene>
<protein>
    <submittedName>
        <fullName evidence="1">Uncharacterized protein</fullName>
    </submittedName>
</protein>
<dbReference type="EMBL" id="KZ084104">
    <property type="protein sequence ID" value="OSD02552.1"/>
    <property type="molecule type" value="Genomic_DNA"/>
</dbReference>
<proteinExistence type="predicted"/>
<keyword evidence="2" id="KW-1185">Reference proteome</keyword>
<sequence>MVPVSAGLSSSSTSFNRLRKHRTIETMKAVAAGYLLRVDLSPRSEVLTMELSLTQKSVTSELSSGAHLEDIHIATQPTHGDLRNRGTTRFPLLNWYESKL</sequence>
<evidence type="ECO:0000313" key="1">
    <source>
        <dbReference type="EMBL" id="OSD02552.1"/>
    </source>
</evidence>
<organism evidence="1 2">
    <name type="scientific">Trametes coccinea (strain BRFM310)</name>
    <name type="common">Pycnoporus coccineus</name>
    <dbReference type="NCBI Taxonomy" id="1353009"/>
    <lineage>
        <taxon>Eukaryota</taxon>
        <taxon>Fungi</taxon>
        <taxon>Dikarya</taxon>
        <taxon>Basidiomycota</taxon>
        <taxon>Agaricomycotina</taxon>
        <taxon>Agaricomycetes</taxon>
        <taxon>Polyporales</taxon>
        <taxon>Polyporaceae</taxon>
        <taxon>Trametes</taxon>
    </lineage>
</organism>